<dbReference type="Gene3D" id="3.40.220.10">
    <property type="entry name" value="Leucine Aminopeptidase, subunit E, domain 1"/>
    <property type="match status" value="1"/>
</dbReference>
<dbReference type="PANTHER" id="PTHR11106:SF27">
    <property type="entry name" value="MACRO DOMAIN-CONTAINING PROTEIN"/>
    <property type="match status" value="1"/>
</dbReference>
<keyword evidence="3" id="KW-1185">Reference proteome</keyword>
<dbReference type="PROSITE" id="PS51154">
    <property type="entry name" value="MACRO"/>
    <property type="match status" value="1"/>
</dbReference>
<comment type="caution">
    <text evidence="2">The sequence shown here is derived from an EMBL/GenBank/DDBJ whole genome shotgun (WGS) entry which is preliminary data.</text>
</comment>
<evidence type="ECO:0000313" key="2">
    <source>
        <dbReference type="EMBL" id="MBM0108393.1"/>
    </source>
</evidence>
<evidence type="ECO:0000259" key="1">
    <source>
        <dbReference type="PROSITE" id="PS51154"/>
    </source>
</evidence>
<dbReference type="CDD" id="cd02908">
    <property type="entry name" value="Macro_OAADPr_deacetylase"/>
    <property type="match status" value="1"/>
</dbReference>
<gene>
    <name evidence="2" type="ORF">JM946_26980</name>
</gene>
<dbReference type="SMART" id="SM00506">
    <property type="entry name" value="A1pp"/>
    <property type="match status" value="1"/>
</dbReference>
<feature type="domain" description="Macro" evidence="1">
    <location>
        <begin position="1"/>
        <end position="178"/>
    </location>
</feature>
<dbReference type="InterPro" id="IPR002589">
    <property type="entry name" value="Macro_dom"/>
</dbReference>
<dbReference type="Proteomes" id="UP000661077">
    <property type="component" value="Unassembled WGS sequence"/>
</dbReference>
<dbReference type="EMBL" id="JAEVLS010000008">
    <property type="protein sequence ID" value="MBM0108393.1"/>
    <property type="molecule type" value="Genomic_DNA"/>
</dbReference>
<evidence type="ECO:0000313" key="3">
    <source>
        <dbReference type="Proteomes" id="UP000661077"/>
    </source>
</evidence>
<dbReference type="InterPro" id="IPR043472">
    <property type="entry name" value="Macro_dom-like"/>
</dbReference>
<sequence length="178" mass="18875">MHTFLNGRVEVRTGDITSLRVDAVVNAANSTLLGGSGVDGAIHRRGGKQILEACRELRETCYPRGLPPGEAVLTTGGNLPARYVIHTVGPVWGRDQHPEALLASCYKKSIMLAANHSLGSVAFPAISTGAYGYPKDEAAAVASCAIAQALAQADAIERVSLVFFSEADRDVFLAHQQF</sequence>
<protein>
    <submittedName>
        <fullName evidence="2">O-acetyl-ADP-ribose deacetylase</fullName>
    </submittedName>
</protein>
<proteinExistence type="predicted"/>
<dbReference type="SUPFAM" id="SSF52949">
    <property type="entry name" value="Macro domain-like"/>
    <property type="match status" value="1"/>
</dbReference>
<dbReference type="PANTHER" id="PTHR11106">
    <property type="entry name" value="GANGLIOSIDE INDUCED DIFFERENTIATION ASSOCIATED PROTEIN 2-RELATED"/>
    <property type="match status" value="1"/>
</dbReference>
<name>A0ABS1X586_9GAMM</name>
<reference evidence="2 3" key="1">
    <citation type="journal article" date="2021" name="Int. J. Syst. Evol. Microbiol.">
        <title>Steroidobacter gossypii sp. nov., isolated from soil of cotton cropping field.</title>
        <authorList>
            <person name="Huang R."/>
            <person name="Yang S."/>
            <person name="Zhen C."/>
            <person name="Liu W."/>
        </authorList>
    </citation>
    <scope>NUCLEOTIDE SEQUENCE [LARGE SCALE GENOMIC DNA]</scope>
    <source>
        <strain evidence="2 3">S1-65</strain>
    </source>
</reference>
<dbReference type="Pfam" id="PF01661">
    <property type="entry name" value="Macro"/>
    <property type="match status" value="1"/>
</dbReference>
<dbReference type="NCBIfam" id="NF001664">
    <property type="entry name" value="PRK00431.1-6"/>
    <property type="match status" value="1"/>
</dbReference>
<organism evidence="2 3">
    <name type="scientific">Steroidobacter gossypii</name>
    <dbReference type="NCBI Taxonomy" id="2805490"/>
    <lineage>
        <taxon>Bacteria</taxon>
        <taxon>Pseudomonadati</taxon>
        <taxon>Pseudomonadota</taxon>
        <taxon>Gammaproteobacteria</taxon>
        <taxon>Steroidobacterales</taxon>
        <taxon>Steroidobacteraceae</taxon>
        <taxon>Steroidobacter</taxon>
    </lineage>
</organism>
<accession>A0ABS1X586</accession>